<dbReference type="PANTHER" id="PTHR22955">
    <property type="entry name" value="RETROTRANSPOSON"/>
    <property type="match status" value="1"/>
</dbReference>
<keyword evidence="2" id="KW-1185">Reference proteome</keyword>
<reference evidence="1" key="1">
    <citation type="submission" date="2020-08" db="EMBL/GenBank/DDBJ databases">
        <title>Multicomponent nature underlies the extraordinary mechanical properties of spider dragline silk.</title>
        <authorList>
            <person name="Kono N."/>
            <person name="Nakamura H."/>
            <person name="Mori M."/>
            <person name="Yoshida Y."/>
            <person name="Ohtoshi R."/>
            <person name="Malay A.D."/>
            <person name="Moran D.A.P."/>
            <person name="Tomita M."/>
            <person name="Numata K."/>
            <person name="Arakawa K."/>
        </authorList>
    </citation>
    <scope>NUCLEOTIDE SEQUENCE</scope>
</reference>
<gene>
    <name evidence="1" type="ORF">TNCV_2690651</name>
</gene>
<protein>
    <submittedName>
        <fullName evidence="1">Uncharacterized protein</fullName>
    </submittedName>
</protein>
<accession>A0A8X7BBN1</accession>
<evidence type="ECO:0000313" key="2">
    <source>
        <dbReference type="Proteomes" id="UP000887159"/>
    </source>
</evidence>
<evidence type="ECO:0000313" key="1">
    <source>
        <dbReference type="EMBL" id="GFY24874.1"/>
    </source>
</evidence>
<comment type="caution">
    <text evidence="1">The sequence shown here is derived from an EMBL/GenBank/DDBJ whole genome shotgun (WGS) entry which is preliminary data.</text>
</comment>
<sequence length="97" mass="11190">MLKTCVPNRVAKIQELTMNFSWHHISSENNPADLVSRGLSVSDLMNSHLWWKGPDPSIVENDELLENINETVKCKRNLKFLHPKTYCSPVKLIYVII</sequence>
<name>A0A8X7BBN1_TRICX</name>
<dbReference type="AlphaFoldDB" id="A0A8X7BBN1"/>
<dbReference type="PANTHER" id="PTHR22955:SF77">
    <property type="entry name" value="ASPARTIC PUTATIVE DOMAIN-CONTAINING PROTEIN-RELATED"/>
    <property type="match status" value="1"/>
</dbReference>
<proteinExistence type="predicted"/>
<organism evidence="1 2">
    <name type="scientific">Trichonephila clavipes</name>
    <name type="common">Golden silk orbweaver</name>
    <name type="synonym">Nephila clavipes</name>
    <dbReference type="NCBI Taxonomy" id="2585209"/>
    <lineage>
        <taxon>Eukaryota</taxon>
        <taxon>Metazoa</taxon>
        <taxon>Ecdysozoa</taxon>
        <taxon>Arthropoda</taxon>
        <taxon>Chelicerata</taxon>
        <taxon>Arachnida</taxon>
        <taxon>Araneae</taxon>
        <taxon>Araneomorphae</taxon>
        <taxon>Entelegynae</taxon>
        <taxon>Araneoidea</taxon>
        <taxon>Nephilidae</taxon>
        <taxon>Trichonephila</taxon>
    </lineage>
</organism>
<dbReference type="EMBL" id="BMAU01021370">
    <property type="protein sequence ID" value="GFY24874.1"/>
    <property type="molecule type" value="Genomic_DNA"/>
</dbReference>
<dbReference type="Proteomes" id="UP000887159">
    <property type="component" value="Unassembled WGS sequence"/>
</dbReference>